<dbReference type="Proteomes" id="UP000441208">
    <property type="component" value="Unassembled WGS sequence"/>
</dbReference>
<dbReference type="AlphaFoldDB" id="A0A6A3HVH8"/>
<feature type="compositionally biased region" description="Basic and acidic residues" evidence="1">
    <location>
        <begin position="19"/>
        <end position="28"/>
    </location>
</feature>
<evidence type="ECO:0000313" key="5">
    <source>
        <dbReference type="EMBL" id="KAE9073236.1"/>
    </source>
</evidence>
<evidence type="ECO:0000313" key="7">
    <source>
        <dbReference type="EMBL" id="KAE9172317.1"/>
    </source>
</evidence>
<dbReference type="Proteomes" id="UP000437068">
    <property type="component" value="Unassembled WGS sequence"/>
</dbReference>
<evidence type="ECO:0000313" key="16">
    <source>
        <dbReference type="Proteomes" id="UP000441208"/>
    </source>
</evidence>
<evidence type="ECO:0000313" key="8">
    <source>
        <dbReference type="EMBL" id="KAE9181557.1"/>
    </source>
</evidence>
<proteinExistence type="predicted"/>
<dbReference type="Proteomes" id="UP000460718">
    <property type="component" value="Unassembled WGS sequence"/>
</dbReference>
<gene>
    <name evidence="10" type="ORF">PF001_g26169</name>
    <name evidence="9" type="ORF">PF002_g26428</name>
    <name evidence="8" type="ORF">PF004_g24508</name>
    <name evidence="7" type="ORF">PF005_g26763</name>
    <name evidence="6" type="ORF">PF006_g26238</name>
    <name evidence="4" type="ORF">PF007_g26743</name>
    <name evidence="2" type="ORF">PF009_g27437</name>
    <name evidence="5" type="ORF">PF010_g25150</name>
    <name evidence="3" type="ORF">PF011_g25532</name>
</gene>
<dbReference type="EMBL" id="QXGE01003217">
    <property type="protein sequence ID" value="KAE9276348.1"/>
    <property type="molecule type" value="Genomic_DNA"/>
</dbReference>
<evidence type="ECO:0000313" key="4">
    <source>
        <dbReference type="EMBL" id="KAE9070943.1"/>
    </source>
</evidence>
<dbReference type="EMBL" id="QXFX01002836">
    <property type="protein sequence ID" value="KAE9073236.1"/>
    <property type="molecule type" value="Genomic_DNA"/>
</dbReference>
<dbReference type="Proteomes" id="UP000440732">
    <property type="component" value="Unassembled WGS sequence"/>
</dbReference>
<dbReference type="EMBL" id="QXGD01002763">
    <property type="protein sequence ID" value="KAE9184457.1"/>
    <property type="molecule type" value="Genomic_DNA"/>
</dbReference>
<evidence type="ECO:0000256" key="1">
    <source>
        <dbReference type="SAM" id="MobiDB-lite"/>
    </source>
</evidence>
<dbReference type="Proteomes" id="UP000433483">
    <property type="component" value="Unassembled WGS sequence"/>
</dbReference>
<dbReference type="EMBL" id="QXGC01002810">
    <property type="protein sequence ID" value="KAE9181557.1"/>
    <property type="molecule type" value="Genomic_DNA"/>
</dbReference>
<dbReference type="EMBL" id="QXGA01003255">
    <property type="protein sequence ID" value="KAE9085524.1"/>
    <property type="molecule type" value="Genomic_DNA"/>
</dbReference>
<feature type="compositionally biased region" description="Low complexity" evidence="1">
    <location>
        <begin position="8"/>
        <end position="18"/>
    </location>
</feature>
<dbReference type="EMBL" id="QXGB01003175">
    <property type="protein sequence ID" value="KAE9172317.1"/>
    <property type="molecule type" value="Genomic_DNA"/>
</dbReference>
<sequence>MGIKAEEAANSSLSAAGAREGHAAERSTEQAVTTGPLDEEDHVERGADGATPGYEDWEGGCLRGDSSYDRLLYLVPVIKNV</sequence>
<dbReference type="EMBL" id="QXFW01003141">
    <property type="protein sequence ID" value="KAE8972735.1"/>
    <property type="molecule type" value="Genomic_DNA"/>
</dbReference>
<dbReference type="Proteomes" id="UP000440367">
    <property type="component" value="Unassembled WGS sequence"/>
</dbReference>
<name>A0A6A3HVH8_9STRA</name>
<evidence type="ECO:0000313" key="19">
    <source>
        <dbReference type="Proteomes" id="UP000488956"/>
    </source>
</evidence>
<reference evidence="17 18" key="1">
    <citation type="submission" date="2018-09" db="EMBL/GenBank/DDBJ databases">
        <title>Genomic investigation of the strawberry pathogen Phytophthora fragariae indicates pathogenicity is determined by transcriptional variation in three key races.</title>
        <authorList>
            <person name="Adams T.M."/>
            <person name="Armitage A.D."/>
            <person name="Sobczyk M.K."/>
            <person name="Bates H.J."/>
            <person name="Dunwell J.M."/>
            <person name="Nellist C.F."/>
            <person name="Harrison R.J."/>
        </authorList>
    </citation>
    <scope>NUCLEOTIDE SEQUENCE [LARGE SCALE GENOMIC DNA]</scope>
    <source>
        <strain evidence="10 13">A4</strain>
        <strain evidence="9 14">BC-1</strain>
        <strain evidence="8 18">BC-23</strain>
        <strain evidence="7 12">NOV-27</strain>
        <strain evidence="6 15">NOV-5</strain>
        <strain evidence="4 16">NOV-71</strain>
        <strain evidence="2 11">NOV-9</strain>
        <strain evidence="5 19">ONT-3</strain>
        <strain evidence="3 17">SCRP245</strain>
    </source>
</reference>
<evidence type="ECO:0000313" key="18">
    <source>
        <dbReference type="Proteomes" id="UP000476176"/>
    </source>
</evidence>
<evidence type="ECO:0000313" key="6">
    <source>
        <dbReference type="EMBL" id="KAE9085524.1"/>
    </source>
</evidence>
<dbReference type="EMBL" id="QXGF01003144">
    <property type="protein sequence ID" value="KAE8922298.1"/>
    <property type="molecule type" value="Genomic_DNA"/>
</dbReference>
<evidence type="ECO:0000313" key="12">
    <source>
        <dbReference type="Proteomes" id="UP000433483"/>
    </source>
</evidence>
<evidence type="ECO:0000313" key="3">
    <source>
        <dbReference type="EMBL" id="KAE8972735.1"/>
    </source>
</evidence>
<accession>A0A6A3HVH8</accession>
<evidence type="ECO:0000313" key="17">
    <source>
        <dbReference type="Proteomes" id="UP000460718"/>
    </source>
</evidence>
<evidence type="ECO:0000313" key="9">
    <source>
        <dbReference type="EMBL" id="KAE9184457.1"/>
    </source>
</evidence>
<comment type="caution">
    <text evidence="3">The sequence shown here is derived from an EMBL/GenBank/DDBJ whole genome shotgun (WGS) entry which is preliminary data.</text>
</comment>
<protein>
    <submittedName>
        <fullName evidence="3">Uncharacterized protein</fullName>
    </submittedName>
</protein>
<dbReference type="EMBL" id="QXFZ01003153">
    <property type="protein sequence ID" value="KAE9070943.1"/>
    <property type="molecule type" value="Genomic_DNA"/>
</dbReference>
<keyword evidence="12" id="KW-1185">Reference proteome</keyword>
<organism evidence="3 17">
    <name type="scientific">Phytophthora fragariae</name>
    <dbReference type="NCBI Taxonomy" id="53985"/>
    <lineage>
        <taxon>Eukaryota</taxon>
        <taxon>Sar</taxon>
        <taxon>Stramenopiles</taxon>
        <taxon>Oomycota</taxon>
        <taxon>Peronosporomycetes</taxon>
        <taxon>Peronosporales</taxon>
        <taxon>Peronosporaceae</taxon>
        <taxon>Phytophthora</taxon>
    </lineage>
</organism>
<evidence type="ECO:0000313" key="13">
    <source>
        <dbReference type="Proteomes" id="UP000437068"/>
    </source>
</evidence>
<evidence type="ECO:0000313" key="2">
    <source>
        <dbReference type="EMBL" id="KAE8922298.1"/>
    </source>
</evidence>
<dbReference type="Proteomes" id="UP000476176">
    <property type="component" value="Unassembled WGS sequence"/>
</dbReference>
<evidence type="ECO:0000313" key="10">
    <source>
        <dbReference type="EMBL" id="KAE9276348.1"/>
    </source>
</evidence>
<dbReference type="Proteomes" id="UP000488956">
    <property type="component" value="Unassembled WGS sequence"/>
</dbReference>
<dbReference type="Proteomes" id="UP000429523">
    <property type="component" value="Unassembled WGS sequence"/>
</dbReference>
<evidence type="ECO:0000313" key="14">
    <source>
        <dbReference type="Proteomes" id="UP000440367"/>
    </source>
</evidence>
<evidence type="ECO:0000313" key="11">
    <source>
        <dbReference type="Proteomes" id="UP000429523"/>
    </source>
</evidence>
<evidence type="ECO:0000313" key="15">
    <source>
        <dbReference type="Proteomes" id="UP000440732"/>
    </source>
</evidence>
<feature type="region of interest" description="Disordered" evidence="1">
    <location>
        <begin position="1"/>
        <end position="59"/>
    </location>
</feature>